<dbReference type="PROSITE" id="PS50404">
    <property type="entry name" value="GST_NTER"/>
    <property type="match status" value="1"/>
</dbReference>
<dbReference type="InterPro" id="IPR010987">
    <property type="entry name" value="Glutathione-S-Trfase_C-like"/>
</dbReference>
<evidence type="ECO:0000259" key="1">
    <source>
        <dbReference type="PROSITE" id="PS50404"/>
    </source>
</evidence>
<dbReference type="GO" id="GO:0005737">
    <property type="term" value="C:cytoplasm"/>
    <property type="evidence" value="ECO:0007669"/>
    <property type="project" value="TreeGrafter"/>
</dbReference>
<reference evidence="3 4" key="1">
    <citation type="submission" date="2019-02" db="EMBL/GenBank/DDBJ databases">
        <title>Genome sequencing of the rare red list fungi Dentipellis fragilis.</title>
        <authorList>
            <person name="Buettner E."/>
            <person name="Kellner H."/>
        </authorList>
    </citation>
    <scope>NUCLEOTIDE SEQUENCE [LARGE SCALE GENOMIC DNA]</scope>
    <source>
        <strain evidence="3 4">DSM 105465</strain>
    </source>
</reference>
<dbReference type="Proteomes" id="UP000298327">
    <property type="component" value="Unassembled WGS sequence"/>
</dbReference>
<dbReference type="InterPro" id="IPR036249">
    <property type="entry name" value="Thioredoxin-like_sf"/>
</dbReference>
<evidence type="ECO:0008006" key="5">
    <source>
        <dbReference type="Google" id="ProtNLM"/>
    </source>
</evidence>
<comment type="caution">
    <text evidence="3">The sequence shown here is derived from an EMBL/GenBank/DDBJ whole genome shotgun (WGS) entry which is preliminary data.</text>
</comment>
<feature type="domain" description="GST C-terminal" evidence="2">
    <location>
        <begin position="99"/>
        <end position="243"/>
    </location>
</feature>
<dbReference type="SUPFAM" id="SSF47616">
    <property type="entry name" value="GST C-terminal domain-like"/>
    <property type="match status" value="1"/>
</dbReference>
<dbReference type="OrthoDB" id="202840at2759"/>
<gene>
    <name evidence="3" type="ORF">EVG20_g10258</name>
</gene>
<dbReference type="Pfam" id="PF13417">
    <property type="entry name" value="GST_N_3"/>
    <property type="match status" value="1"/>
</dbReference>
<keyword evidence="4" id="KW-1185">Reference proteome</keyword>
<dbReference type="PROSITE" id="PS50405">
    <property type="entry name" value="GST_CTER"/>
    <property type="match status" value="1"/>
</dbReference>
<organism evidence="3 4">
    <name type="scientific">Dentipellis fragilis</name>
    <dbReference type="NCBI Taxonomy" id="205917"/>
    <lineage>
        <taxon>Eukaryota</taxon>
        <taxon>Fungi</taxon>
        <taxon>Dikarya</taxon>
        <taxon>Basidiomycota</taxon>
        <taxon>Agaricomycotina</taxon>
        <taxon>Agaricomycetes</taxon>
        <taxon>Russulales</taxon>
        <taxon>Hericiaceae</taxon>
        <taxon>Dentipellis</taxon>
    </lineage>
</organism>
<sequence>MAQEITLYTAKVCPFAQRVEIAFEEAGVKPTKYQIDLQNKPDWYAPKVNPASKVPALAYGGPKVTPENPSPESTKLAESLVLLEFVADLYPNATLHPKDPVALARARFFIDQVSTKVLPPFFAFSMRGEAPDALLKALKELQALLPPGGGFAVGPEFSIADAAFAPFLGRLELNLRHDLGLYPVGEGLKVHKQVFEGAEFARLQQYFKDIVARPSFKTTFDEAYLLEHAKARLAKAGERKASY</sequence>
<evidence type="ECO:0000313" key="3">
    <source>
        <dbReference type="EMBL" id="TFY53118.1"/>
    </source>
</evidence>
<dbReference type="CDD" id="cd00299">
    <property type="entry name" value="GST_C_family"/>
    <property type="match status" value="1"/>
</dbReference>
<dbReference type="SUPFAM" id="SSF52833">
    <property type="entry name" value="Thioredoxin-like"/>
    <property type="match status" value="1"/>
</dbReference>
<dbReference type="AlphaFoldDB" id="A0A4Y9XTL6"/>
<feature type="domain" description="GST N-terminal" evidence="1">
    <location>
        <begin position="3"/>
        <end position="94"/>
    </location>
</feature>
<accession>A0A4Y9XTL6</accession>
<dbReference type="Pfam" id="PF13410">
    <property type="entry name" value="GST_C_2"/>
    <property type="match status" value="1"/>
</dbReference>
<dbReference type="SFLD" id="SFLDG00358">
    <property type="entry name" value="Main_(cytGST)"/>
    <property type="match status" value="1"/>
</dbReference>
<dbReference type="Gene3D" id="1.20.1050.10">
    <property type="match status" value="1"/>
</dbReference>
<dbReference type="STRING" id="205917.A0A4Y9XTL6"/>
<proteinExistence type="predicted"/>
<dbReference type="PANTHER" id="PTHR43968:SF6">
    <property type="entry name" value="GLUTATHIONE S-TRANSFERASE OMEGA"/>
    <property type="match status" value="1"/>
</dbReference>
<dbReference type="EMBL" id="SEOQ01001199">
    <property type="protein sequence ID" value="TFY53118.1"/>
    <property type="molecule type" value="Genomic_DNA"/>
</dbReference>
<dbReference type="InterPro" id="IPR036282">
    <property type="entry name" value="Glutathione-S-Trfase_C_sf"/>
</dbReference>
<name>A0A4Y9XTL6_9AGAM</name>
<dbReference type="InterPro" id="IPR040079">
    <property type="entry name" value="Glutathione_S-Trfase"/>
</dbReference>
<dbReference type="SFLD" id="SFLDS00019">
    <property type="entry name" value="Glutathione_Transferase_(cytos"/>
    <property type="match status" value="1"/>
</dbReference>
<dbReference type="InterPro" id="IPR050983">
    <property type="entry name" value="GST_Omega/HSP26"/>
</dbReference>
<evidence type="ECO:0000313" key="4">
    <source>
        <dbReference type="Proteomes" id="UP000298327"/>
    </source>
</evidence>
<dbReference type="CDD" id="cd00570">
    <property type="entry name" value="GST_N_family"/>
    <property type="match status" value="1"/>
</dbReference>
<dbReference type="Gene3D" id="3.40.30.10">
    <property type="entry name" value="Glutaredoxin"/>
    <property type="match status" value="1"/>
</dbReference>
<evidence type="ECO:0000259" key="2">
    <source>
        <dbReference type="PROSITE" id="PS50405"/>
    </source>
</evidence>
<dbReference type="InterPro" id="IPR004045">
    <property type="entry name" value="Glutathione_S-Trfase_N"/>
</dbReference>
<protein>
    <recommendedName>
        <fullName evidence="5">GST N-terminal domain-containing protein</fullName>
    </recommendedName>
</protein>
<dbReference type="PANTHER" id="PTHR43968">
    <property type="match status" value="1"/>
</dbReference>